<evidence type="ECO:0000313" key="2">
    <source>
        <dbReference type="Proteomes" id="UP000823399"/>
    </source>
</evidence>
<name>A0A9P7FC97_9AGAM</name>
<comment type="caution">
    <text evidence="1">The sequence shown here is derived from an EMBL/GenBank/DDBJ whole genome shotgun (WGS) entry which is preliminary data.</text>
</comment>
<gene>
    <name evidence="1" type="ORF">F5147DRAFT_771317</name>
</gene>
<reference evidence="1" key="1">
    <citation type="journal article" date="2020" name="New Phytol.">
        <title>Comparative genomics reveals dynamic genome evolution in host specialist ectomycorrhizal fungi.</title>
        <authorList>
            <person name="Lofgren L.A."/>
            <person name="Nguyen N.H."/>
            <person name="Vilgalys R."/>
            <person name="Ruytinx J."/>
            <person name="Liao H.L."/>
            <person name="Branco S."/>
            <person name="Kuo A."/>
            <person name="LaButti K."/>
            <person name="Lipzen A."/>
            <person name="Andreopoulos W."/>
            <person name="Pangilinan J."/>
            <person name="Riley R."/>
            <person name="Hundley H."/>
            <person name="Na H."/>
            <person name="Barry K."/>
            <person name="Grigoriev I.V."/>
            <person name="Stajich J.E."/>
            <person name="Kennedy P.G."/>
        </authorList>
    </citation>
    <scope>NUCLEOTIDE SEQUENCE</scope>
    <source>
        <strain evidence="1">FC423</strain>
    </source>
</reference>
<dbReference type="AlphaFoldDB" id="A0A9P7FC97"/>
<evidence type="ECO:0000313" key="1">
    <source>
        <dbReference type="EMBL" id="KAG2112254.1"/>
    </source>
</evidence>
<dbReference type="EMBL" id="JABBWM010000015">
    <property type="protein sequence ID" value="KAG2112254.1"/>
    <property type="molecule type" value="Genomic_DNA"/>
</dbReference>
<dbReference type="RefSeq" id="XP_041295185.1">
    <property type="nucleotide sequence ID" value="XM_041441222.1"/>
</dbReference>
<keyword evidence="2" id="KW-1185">Reference proteome</keyword>
<accession>A0A9P7FC97</accession>
<dbReference type="GeneID" id="64703481"/>
<protein>
    <submittedName>
        <fullName evidence="1">Uncharacterized protein</fullName>
    </submittedName>
</protein>
<sequence>MNSGLVDDDHGVFLQLELRSRHKWQIFRLEQVFRFIFFEQVPPICDRWTLFAIMAKVYDESHMSETTPLEESPIPLTYPVERIAMMLTPATARAIEWLAKTILTFVHPILFADDASPVFWWSFSIKEVM</sequence>
<dbReference type="OrthoDB" id="2690638at2759"/>
<organism evidence="1 2">
    <name type="scientific">Suillus discolor</name>
    <dbReference type="NCBI Taxonomy" id="1912936"/>
    <lineage>
        <taxon>Eukaryota</taxon>
        <taxon>Fungi</taxon>
        <taxon>Dikarya</taxon>
        <taxon>Basidiomycota</taxon>
        <taxon>Agaricomycotina</taxon>
        <taxon>Agaricomycetes</taxon>
        <taxon>Agaricomycetidae</taxon>
        <taxon>Boletales</taxon>
        <taxon>Suillineae</taxon>
        <taxon>Suillaceae</taxon>
        <taxon>Suillus</taxon>
    </lineage>
</organism>
<dbReference type="Proteomes" id="UP000823399">
    <property type="component" value="Unassembled WGS sequence"/>
</dbReference>
<proteinExistence type="predicted"/>